<evidence type="ECO:0000256" key="1">
    <source>
        <dbReference type="SAM" id="Phobius"/>
    </source>
</evidence>
<comment type="caution">
    <text evidence="2">The sequence shown here is derived from an EMBL/GenBank/DDBJ whole genome shotgun (WGS) entry which is preliminary data.</text>
</comment>
<reference evidence="2" key="1">
    <citation type="journal article" date="2018" name="Genome Biol.">
        <title>SKESA: strategic k-mer extension for scrupulous assemblies.</title>
        <authorList>
            <person name="Souvorov A."/>
            <person name="Agarwala R."/>
            <person name="Lipman D.J."/>
        </authorList>
    </citation>
    <scope>NUCLEOTIDE SEQUENCE</scope>
    <source>
        <strain evidence="2">1363-65</strain>
    </source>
</reference>
<proteinExistence type="predicted"/>
<dbReference type="EMBL" id="DAATDB010000028">
    <property type="protein sequence ID" value="HAE8103767.1"/>
    <property type="molecule type" value="Genomic_DNA"/>
</dbReference>
<keyword evidence="1" id="KW-0812">Transmembrane</keyword>
<reference evidence="2" key="2">
    <citation type="submission" date="2018-07" db="EMBL/GenBank/DDBJ databases">
        <authorList>
            <consortium name="NCBI Pathogen Detection Project"/>
        </authorList>
    </citation>
    <scope>NUCLEOTIDE SEQUENCE</scope>
    <source>
        <strain evidence="2">1363-65</strain>
    </source>
</reference>
<accession>A0A737BZW9</accession>
<protein>
    <submittedName>
        <fullName evidence="2">Uncharacterized protein</fullName>
    </submittedName>
</protein>
<keyword evidence="1" id="KW-1133">Transmembrane helix</keyword>
<sequence length="55" mass="6403">MITGREDKMKVLSQRQRARRHTTFRHRLCCVNILLLMLLLMAALLVFSGHISPLL</sequence>
<dbReference type="AlphaFoldDB" id="A0A737BZW9"/>
<evidence type="ECO:0000313" key="2">
    <source>
        <dbReference type="EMBL" id="HAE8103767.1"/>
    </source>
</evidence>
<feature type="transmembrane region" description="Helical" evidence="1">
    <location>
        <begin position="29"/>
        <end position="51"/>
    </location>
</feature>
<organism evidence="2">
    <name type="scientific">Salmonella enterica subsp. indica serovar 45:a:e,n,x</name>
    <dbReference type="NCBI Taxonomy" id="1307500"/>
    <lineage>
        <taxon>Bacteria</taxon>
        <taxon>Pseudomonadati</taxon>
        <taxon>Pseudomonadota</taxon>
        <taxon>Gammaproteobacteria</taxon>
        <taxon>Enterobacterales</taxon>
        <taxon>Enterobacteriaceae</taxon>
        <taxon>Salmonella</taxon>
    </lineage>
</organism>
<gene>
    <name evidence="2" type="ORF">GNC09_003861</name>
</gene>
<name>A0A737BZW9_SALER</name>
<keyword evidence="1" id="KW-0472">Membrane</keyword>